<dbReference type="Gene3D" id="2.120.10.30">
    <property type="entry name" value="TolB, C-terminal domain"/>
    <property type="match status" value="2"/>
</dbReference>
<name>A0A2U1ARS0_9BACT</name>
<sequence>MLVFLHSPRRGFGFLFVLVLVLHTLSLSASAQQVTEEWERRYGSAFPTFESSAFSAVDAAGNTYIAGNSRSTTLGSPTNFDAFVAAKFSPAGEVLWQQHFPLFQYPHALVDVALDETGFYVVASTVDMGSRTTVYVVKYTLTDGQMVWQQGESPSATMTGIELLADNRGGLVMVGSVSLNATDDYSLLFKYDSSSGDRLWRQTLSRSDMPPAYEHLAGIALDSQGDIYLTGSSGIADKASQMLTTKRSGADGSLVWFQQYDTPLQDRAMQLAVDETGGVYTWGIHYTTDPDSPTGSSLIKYDAATGRQVWLKRLEGNALPEQLIADEAGGLYLTSTLQGQPHLARHSASTGSLTWATTSAGTAAGVVADEAGNLYLGSRQNGTGYVVRRYGASSGNVAWEYTSPADSINLLQTMALSEAGTLHLGGTSGTGNTHLFVTSLQAATGTLVFNVTFIHTLPGIDEPANMVTDDEGNVYITATSGNPDPSRQYQHAFLLKYSPDGELLWNRQFYNSDIRQTKHLAVDATGMVYIMVQALRGSAQRDIVLHKVNGATGEVLWEAIHGPTEANVGREIKLDQQGSIYIMGAVSPQFNLPQEDFLIKVDTETGQSFWTKRYGLLETESDLNELAAFALDEAGDVYVTGTARAPAVVNNLALVKYAGSDGNTLWSEIYNSSNRQTEHQVTDIAIDSTGGVYLAAHDILETGEHVAYLLKFEAASGAFVWRQPTIDEVTNSGSLSNLMLDNAGGAYVTSFNIRLIKLSTEEPVVVWTSPFEGAISAVELDQTGGIYVAYRASDGTQVVKYQTSDGTKVWEVFKEGQSNQEQRLLALDKDRNVYVVNTVHSPDTNFDLLTVKYSQTVEEPNCAIPVNVQLYLAPYAIRAGWEARTTADFSPYILTEDTGLGWTWGDGSEPTMSYTAFGTSRITGKHTYTQAGIYQVGLDFSESCLEATNSDYNQWHVIYDPEAGHVEGSGSIVLANFGVGGNGQRLEAAFSFSVRYQNKHATRPQGTLQLTVNKQKFSQSGALDWLVITGDQAIWKGTAQLQGVGRFGYIVSVRDAGGKGRNDPNDQLRIRIWDLSRGNAIVFDNFEAGGDIYDLSTETGPRIGWGNIVINGRKDNRNLQATNGRGVQGMTSTELLAYPNPAKAITTVRFTSDTDNPYELQLFDMKGARVQQVRQGHAKAGEVTEVQLNVSELLAGMYLARISSGGKVLSVKIVVEK</sequence>
<evidence type="ECO:0000259" key="1">
    <source>
        <dbReference type="PROSITE" id="PS50093"/>
    </source>
</evidence>
<evidence type="ECO:0000313" key="2">
    <source>
        <dbReference type="EMBL" id="PVY39051.1"/>
    </source>
</evidence>
<dbReference type="Pfam" id="PF18962">
    <property type="entry name" value="Por_Secre_tail"/>
    <property type="match status" value="1"/>
</dbReference>
<protein>
    <submittedName>
        <fullName evidence="2">Putative secreted protein (Por secretion system target)</fullName>
    </submittedName>
</protein>
<dbReference type="RefSeq" id="WP_116544552.1">
    <property type="nucleotide sequence ID" value="NZ_QEKI01000013.1"/>
</dbReference>
<dbReference type="EMBL" id="QEKI01000013">
    <property type="protein sequence ID" value="PVY39051.1"/>
    <property type="molecule type" value="Genomic_DNA"/>
</dbReference>
<dbReference type="PANTHER" id="PTHR35580:SF1">
    <property type="entry name" value="PHYTASE-LIKE DOMAIN-CONTAINING PROTEIN"/>
    <property type="match status" value="1"/>
</dbReference>
<dbReference type="InterPro" id="IPR018391">
    <property type="entry name" value="PQQ_b-propeller_rpt"/>
</dbReference>
<dbReference type="Proteomes" id="UP000245466">
    <property type="component" value="Unassembled WGS sequence"/>
</dbReference>
<dbReference type="SUPFAM" id="SSF63829">
    <property type="entry name" value="Calcium-dependent phosphotriesterase"/>
    <property type="match status" value="1"/>
</dbReference>
<gene>
    <name evidence="2" type="ORF">C8E01_11338</name>
</gene>
<dbReference type="InterPro" id="IPR011042">
    <property type="entry name" value="6-blade_b-propeller_TolB-like"/>
</dbReference>
<dbReference type="SMART" id="SM00564">
    <property type="entry name" value="PQQ"/>
    <property type="match status" value="6"/>
</dbReference>
<dbReference type="PROSITE" id="PS50093">
    <property type="entry name" value="PKD"/>
    <property type="match status" value="1"/>
</dbReference>
<keyword evidence="3" id="KW-1185">Reference proteome</keyword>
<dbReference type="InterPro" id="IPR000601">
    <property type="entry name" value="PKD_dom"/>
</dbReference>
<dbReference type="PANTHER" id="PTHR35580">
    <property type="entry name" value="CELL SURFACE GLYCOPROTEIN (S-LAYER PROTEIN)-LIKE PROTEIN"/>
    <property type="match status" value="1"/>
</dbReference>
<accession>A0A2U1ARS0</accession>
<organism evidence="2 3">
    <name type="scientific">Pontibacter virosus</name>
    <dbReference type="NCBI Taxonomy" id="1765052"/>
    <lineage>
        <taxon>Bacteria</taxon>
        <taxon>Pseudomonadati</taxon>
        <taxon>Bacteroidota</taxon>
        <taxon>Cytophagia</taxon>
        <taxon>Cytophagales</taxon>
        <taxon>Hymenobacteraceae</taxon>
        <taxon>Pontibacter</taxon>
    </lineage>
</organism>
<comment type="caution">
    <text evidence="2">The sequence shown here is derived from an EMBL/GenBank/DDBJ whole genome shotgun (WGS) entry which is preliminary data.</text>
</comment>
<dbReference type="InterPro" id="IPR002372">
    <property type="entry name" value="PQQ_rpt_dom"/>
</dbReference>
<dbReference type="SUPFAM" id="SSF101898">
    <property type="entry name" value="NHL repeat"/>
    <property type="match status" value="2"/>
</dbReference>
<dbReference type="InterPro" id="IPR026444">
    <property type="entry name" value="Secre_tail"/>
</dbReference>
<dbReference type="AlphaFoldDB" id="A0A2U1ARS0"/>
<reference evidence="2 3" key="1">
    <citation type="submission" date="2018-04" db="EMBL/GenBank/DDBJ databases">
        <title>Genomic Encyclopedia of Type Strains, Phase IV (KMG-IV): sequencing the most valuable type-strain genomes for metagenomic binning, comparative biology and taxonomic classification.</title>
        <authorList>
            <person name="Goeker M."/>
        </authorList>
    </citation>
    <scope>NUCLEOTIDE SEQUENCE [LARGE SCALE GENOMIC DNA]</scope>
    <source>
        <strain evidence="2 3">DSM 100231</strain>
    </source>
</reference>
<dbReference type="OrthoDB" id="9811934at2"/>
<dbReference type="Pfam" id="PF13360">
    <property type="entry name" value="PQQ_2"/>
    <property type="match status" value="2"/>
</dbReference>
<feature type="domain" description="PKD" evidence="1">
    <location>
        <begin position="902"/>
        <end position="943"/>
    </location>
</feature>
<proteinExistence type="predicted"/>
<dbReference type="InterPro" id="IPR052918">
    <property type="entry name" value="Motility_Chemotaxis_Reg"/>
</dbReference>
<evidence type="ECO:0000313" key="3">
    <source>
        <dbReference type="Proteomes" id="UP000245466"/>
    </source>
</evidence>
<dbReference type="NCBIfam" id="TIGR04183">
    <property type="entry name" value="Por_Secre_tail"/>
    <property type="match status" value="1"/>
</dbReference>